<dbReference type="Gene3D" id="1.20.225.20">
    <property type="entry name" value="Ub domain-containing protein, DC-UbP/UBTD2, N-terminal domain"/>
    <property type="match status" value="1"/>
</dbReference>
<dbReference type="EMBL" id="JADGJD010000181">
    <property type="protein sequence ID" value="KAJ3053758.1"/>
    <property type="molecule type" value="Genomic_DNA"/>
</dbReference>
<reference evidence="3" key="1">
    <citation type="submission" date="2020-05" db="EMBL/GenBank/DDBJ databases">
        <title>Phylogenomic resolution of chytrid fungi.</title>
        <authorList>
            <person name="Stajich J.E."/>
            <person name="Amses K."/>
            <person name="Simmons R."/>
            <person name="Seto K."/>
            <person name="Myers J."/>
            <person name="Bonds A."/>
            <person name="Quandt C.A."/>
            <person name="Barry K."/>
            <person name="Liu P."/>
            <person name="Grigoriev I."/>
            <person name="Longcore J.E."/>
            <person name="James T.Y."/>
        </authorList>
    </citation>
    <scope>NUCLEOTIDE SEQUENCE</scope>
    <source>
        <strain evidence="3">JEL0318</strain>
    </source>
</reference>
<feature type="region of interest" description="Disordered" evidence="1">
    <location>
        <begin position="94"/>
        <end position="114"/>
    </location>
</feature>
<name>A0AAD5X2Z4_9FUNG</name>
<gene>
    <name evidence="3" type="primary">UBTD2</name>
    <name evidence="3" type="ORF">HK097_003442</name>
</gene>
<organism evidence="3 4">
    <name type="scientific">Rhizophlyctis rosea</name>
    <dbReference type="NCBI Taxonomy" id="64517"/>
    <lineage>
        <taxon>Eukaryota</taxon>
        <taxon>Fungi</taxon>
        <taxon>Fungi incertae sedis</taxon>
        <taxon>Chytridiomycota</taxon>
        <taxon>Chytridiomycota incertae sedis</taxon>
        <taxon>Chytridiomycetes</taxon>
        <taxon>Rhizophlyctidales</taxon>
        <taxon>Rhizophlyctidaceae</taxon>
        <taxon>Rhizophlyctis</taxon>
    </lineage>
</organism>
<evidence type="ECO:0000256" key="1">
    <source>
        <dbReference type="SAM" id="MobiDB-lite"/>
    </source>
</evidence>
<dbReference type="Pfam" id="PF16455">
    <property type="entry name" value="UBD"/>
    <property type="match status" value="1"/>
</dbReference>
<dbReference type="InterPro" id="IPR039869">
    <property type="entry name" value="UBTD1/2"/>
</dbReference>
<dbReference type="AlphaFoldDB" id="A0AAD5X2Z4"/>
<dbReference type="Pfam" id="PF00240">
    <property type="entry name" value="ubiquitin"/>
    <property type="match status" value="1"/>
</dbReference>
<feature type="compositionally biased region" description="Polar residues" evidence="1">
    <location>
        <begin position="99"/>
        <end position="114"/>
    </location>
</feature>
<accession>A0AAD5X2Z4</accession>
<dbReference type="PANTHER" id="PTHR13609">
    <property type="entry name" value="UBIQUITIN DOMAIN CONTAINING 1 PROTEIN-RELATED"/>
    <property type="match status" value="1"/>
</dbReference>
<proteinExistence type="predicted"/>
<evidence type="ECO:0000313" key="3">
    <source>
        <dbReference type="EMBL" id="KAJ3053758.1"/>
    </source>
</evidence>
<dbReference type="InterPro" id="IPR000626">
    <property type="entry name" value="Ubiquitin-like_dom"/>
</dbReference>
<keyword evidence="4" id="KW-1185">Reference proteome</keyword>
<dbReference type="Gene3D" id="3.10.20.90">
    <property type="entry name" value="Phosphatidylinositol 3-kinase Catalytic Subunit, Chain A, domain 1"/>
    <property type="match status" value="1"/>
</dbReference>
<dbReference type="InterPro" id="IPR032752">
    <property type="entry name" value="DC-UbP/UBTD2_N"/>
</dbReference>
<dbReference type="InterPro" id="IPR038169">
    <property type="entry name" value="DC-UbP/UBTD2_N_sf"/>
</dbReference>
<evidence type="ECO:0000259" key="2">
    <source>
        <dbReference type="PROSITE" id="PS50053"/>
    </source>
</evidence>
<feature type="domain" description="Ubiquitin-like" evidence="2">
    <location>
        <begin position="116"/>
        <end position="192"/>
    </location>
</feature>
<comment type="caution">
    <text evidence="3">The sequence shown here is derived from an EMBL/GenBank/DDBJ whole genome shotgun (WGS) entry which is preliminary data.</text>
</comment>
<protein>
    <submittedName>
        <fullName evidence="3">Ubiquitin domain-containing protein 2</fullName>
    </submittedName>
</protein>
<dbReference type="PROSITE" id="PS50053">
    <property type="entry name" value="UBIQUITIN_2"/>
    <property type="match status" value="1"/>
</dbReference>
<evidence type="ECO:0000313" key="4">
    <source>
        <dbReference type="Proteomes" id="UP001212841"/>
    </source>
</evidence>
<sequence length="196" mass="21611">MTREELISKREAFWDTAPSYSGREEVWAALRLCCEAETLDVSQSILDTTNIILPTGNLADGCYDELGNQYKIPIYCYVEPKNLIEASTSKSTTTLTTLENKPNAESQPTSSNEPQFTLIARLSTGSDLKLNSSTNTTMKHLKDQVLEKSNLNNDAGNKVRLRVFHLGKQLEDNLTVGKAGLGDGDLIQVMVSVLPQ</sequence>
<dbReference type="SMART" id="SM00213">
    <property type="entry name" value="UBQ"/>
    <property type="match status" value="1"/>
</dbReference>
<dbReference type="SUPFAM" id="SSF54236">
    <property type="entry name" value="Ubiquitin-like"/>
    <property type="match status" value="1"/>
</dbReference>
<dbReference type="InterPro" id="IPR029071">
    <property type="entry name" value="Ubiquitin-like_domsf"/>
</dbReference>
<dbReference type="Proteomes" id="UP001212841">
    <property type="component" value="Unassembled WGS sequence"/>
</dbReference>